<name>A0AAD7QYQ7_9ASCO</name>
<evidence type="ECO:0000259" key="3">
    <source>
        <dbReference type="Pfam" id="PF00135"/>
    </source>
</evidence>
<feature type="domain" description="Carboxylesterase type B" evidence="3">
    <location>
        <begin position="18"/>
        <end position="161"/>
    </location>
</feature>
<dbReference type="GO" id="GO:0019695">
    <property type="term" value="P:choline metabolic process"/>
    <property type="evidence" value="ECO:0007669"/>
    <property type="project" value="TreeGrafter"/>
</dbReference>
<evidence type="ECO:0000313" key="4">
    <source>
        <dbReference type="EMBL" id="KAJ8103668.1"/>
    </source>
</evidence>
<dbReference type="GeneID" id="80885337"/>
<dbReference type="PANTHER" id="PTHR43918:SF4">
    <property type="entry name" value="CARBOXYLIC ESTER HYDROLASE"/>
    <property type="match status" value="1"/>
</dbReference>
<dbReference type="RefSeq" id="XP_056047118.1">
    <property type="nucleotide sequence ID" value="XM_056190171.1"/>
</dbReference>
<dbReference type="InterPro" id="IPR019819">
    <property type="entry name" value="Carboxylesterase_B_CS"/>
</dbReference>
<dbReference type="PROSITE" id="PS00941">
    <property type="entry name" value="CARBOXYLESTERASE_B_2"/>
    <property type="match status" value="1"/>
</dbReference>
<accession>A0AAD7QYQ7</accession>
<evidence type="ECO:0000256" key="2">
    <source>
        <dbReference type="ARBA" id="ARBA00022801"/>
    </source>
</evidence>
<dbReference type="GO" id="GO:0006581">
    <property type="term" value="P:acetylcholine catabolic process"/>
    <property type="evidence" value="ECO:0007669"/>
    <property type="project" value="TreeGrafter"/>
</dbReference>
<protein>
    <submittedName>
        <fullName evidence="4">Alpha/Beta hydrolase protein</fullName>
    </submittedName>
</protein>
<dbReference type="InterPro" id="IPR029058">
    <property type="entry name" value="AB_hydrolase_fold"/>
</dbReference>
<keyword evidence="5" id="KW-1185">Reference proteome</keyword>
<dbReference type="Proteomes" id="UP001217417">
    <property type="component" value="Unassembled WGS sequence"/>
</dbReference>
<evidence type="ECO:0000256" key="1">
    <source>
        <dbReference type="ARBA" id="ARBA00005964"/>
    </source>
</evidence>
<dbReference type="Gene3D" id="3.40.50.1820">
    <property type="entry name" value="alpha/beta hydrolase"/>
    <property type="match status" value="1"/>
</dbReference>
<organism evidence="4 5">
    <name type="scientific">Lipomyces tetrasporus</name>
    <dbReference type="NCBI Taxonomy" id="54092"/>
    <lineage>
        <taxon>Eukaryota</taxon>
        <taxon>Fungi</taxon>
        <taxon>Dikarya</taxon>
        <taxon>Ascomycota</taxon>
        <taxon>Saccharomycotina</taxon>
        <taxon>Lipomycetes</taxon>
        <taxon>Lipomycetales</taxon>
        <taxon>Lipomycetaceae</taxon>
        <taxon>Lipomyces</taxon>
    </lineage>
</organism>
<dbReference type="InterPro" id="IPR002018">
    <property type="entry name" value="CarbesteraseB"/>
</dbReference>
<dbReference type="Pfam" id="PF00135">
    <property type="entry name" value="COesterase"/>
    <property type="match status" value="1"/>
</dbReference>
<proteinExistence type="inferred from homology"/>
<sequence length="185" mass="19827">MVHSVSTTSATFATLRLPLGDLRFRASIPPQTDRSLVQTGSIGRICPAAYPVWEEDIALQWVSSVLLGTTFTGSTNISSYPSDSTPGDPRTIEDCLFLDVVVPKDVFEKQGKASVLVWIYGGGYVSGDKANENAKGLVERSLQNGQDGIVYVAINYRLGALAGSPVQVLGEKELPMLDFSTSALL</sequence>
<dbReference type="InterPro" id="IPR050654">
    <property type="entry name" value="AChE-related_enzymes"/>
</dbReference>
<reference evidence="4" key="1">
    <citation type="submission" date="2023-03" db="EMBL/GenBank/DDBJ databases">
        <title>Near-Complete genome sequence of Lipomyces tetrasporous NRRL Y-64009, an oleaginous yeast capable of growing on lignocellulosic hydrolysates.</title>
        <authorList>
            <consortium name="Lawrence Berkeley National Laboratory"/>
            <person name="Jagtap S.S."/>
            <person name="Liu J.-J."/>
            <person name="Walukiewicz H.E."/>
            <person name="Pangilinan J."/>
            <person name="Lipzen A."/>
            <person name="Ahrendt S."/>
            <person name="Koriabine M."/>
            <person name="Cobaugh K."/>
            <person name="Salamov A."/>
            <person name="Yoshinaga Y."/>
            <person name="Ng V."/>
            <person name="Daum C."/>
            <person name="Grigoriev I.V."/>
            <person name="Slininger P.J."/>
            <person name="Dien B.S."/>
            <person name="Jin Y.-S."/>
            <person name="Rao C.V."/>
        </authorList>
    </citation>
    <scope>NUCLEOTIDE SEQUENCE</scope>
    <source>
        <strain evidence="4">NRRL Y-64009</strain>
    </source>
</reference>
<dbReference type="SUPFAM" id="SSF53474">
    <property type="entry name" value="alpha/beta-Hydrolases"/>
    <property type="match status" value="1"/>
</dbReference>
<dbReference type="PANTHER" id="PTHR43918">
    <property type="entry name" value="ACETYLCHOLINESTERASE"/>
    <property type="match status" value="1"/>
</dbReference>
<dbReference type="EMBL" id="JARPMG010000001">
    <property type="protein sequence ID" value="KAJ8103668.1"/>
    <property type="molecule type" value="Genomic_DNA"/>
</dbReference>
<dbReference type="AlphaFoldDB" id="A0AAD7QYQ7"/>
<keyword evidence="2 4" id="KW-0378">Hydrolase</keyword>
<gene>
    <name evidence="4" type="ORF">POJ06DRAFT_284593</name>
</gene>
<dbReference type="GO" id="GO:0003990">
    <property type="term" value="F:acetylcholinesterase activity"/>
    <property type="evidence" value="ECO:0007669"/>
    <property type="project" value="TreeGrafter"/>
</dbReference>
<evidence type="ECO:0000313" key="5">
    <source>
        <dbReference type="Proteomes" id="UP001217417"/>
    </source>
</evidence>
<comment type="caution">
    <text evidence="4">The sequence shown here is derived from an EMBL/GenBank/DDBJ whole genome shotgun (WGS) entry which is preliminary data.</text>
</comment>
<comment type="similarity">
    <text evidence="1">Belongs to the type-B carboxylesterase/lipase family.</text>
</comment>
<dbReference type="GO" id="GO:0005886">
    <property type="term" value="C:plasma membrane"/>
    <property type="evidence" value="ECO:0007669"/>
    <property type="project" value="TreeGrafter"/>
</dbReference>